<feature type="domain" description="Fibronectin type-III" evidence="5">
    <location>
        <begin position="478"/>
        <end position="571"/>
    </location>
</feature>
<dbReference type="InterPro" id="IPR003599">
    <property type="entry name" value="Ig_sub"/>
</dbReference>
<dbReference type="PROSITE" id="PS50835">
    <property type="entry name" value="IG_LIKE"/>
    <property type="match status" value="4"/>
</dbReference>
<name>A0A8C3G2Q6_CYCLU</name>
<dbReference type="SMART" id="SM00409">
    <property type="entry name" value="IG"/>
    <property type="match status" value="4"/>
</dbReference>
<dbReference type="SMART" id="SM00060">
    <property type="entry name" value="FN3"/>
    <property type="match status" value="6"/>
</dbReference>
<dbReference type="CDD" id="cd05748">
    <property type="entry name" value="Ig_Titin_like"/>
    <property type="match status" value="1"/>
</dbReference>
<feature type="region of interest" description="Disordered" evidence="3">
    <location>
        <begin position="916"/>
        <end position="948"/>
    </location>
</feature>
<evidence type="ECO:0000256" key="1">
    <source>
        <dbReference type="ARBA" id="ARBA00022737"/>
    </source>
</evidence>
<keyword evidence="1" id="KW-0677">Repeat</keyword>
<evidence type="ECO:0000259" key="4">
    <source>
        <dbReference type="PROSITE" id="PS50835"/>
    </source>
</evidence>
<dbReference type="SUPFAM" id="SSF49265">
    <property type="entry name" value="Fibronectin type III"/>
    <property type="match status" value="4"/>
</dbReference>
<dbReference type="GO" id="GO:0008307">
    <property type="term" value="F:structural constituent of muscle"/>
    <property type="evidence" value="ECO:0007669"/>
    <property type="project" value="TreeGrafter"/>
</dbReference>
<feature type="domain" description="Fibronectin type-III" evidence="5">
    <location>
        <begin position="184"/>
        <end position="282"/>
    </location>
</feature>
<feature type="domain" description="Fibronectin type-III" evidence="5">
    <location>
        <begin position="1"/>
        <end position="84"/>
    </location>
</feature>
<sequence>SITLGWSKPEWDGGSEVTSYMVEKLVEGETEWAMITSRGEVKTTEYTVHDLKPDVNYFFRVSAVNFAGHGEPLEMTEPVQAKDILEAAQIDPDVAMRTHYIVKAGKDVELSVPLKGRPAPTASWSKEEECIDRDPKYEFHHSDTTTVLVMREVTRLDTGKYTVKIENGVGEPKSLTLSVKVQDTPAQCKTLVLKDVTRGKVTLCWEPPLLDGGAEVTNYIVEKRDSSKRSYSAVTSKCTDTTYTIEDLSEKTSFFFRVLAENENGVGDPCDTLEPLKATETPGPVKEVSMKDSSKTSVTLQWLKPEYDGGSIISDYVIEQKLKDQEWSLGGTSRHCEFEVNKLKEHSDVFFRVAARNEKGQGDFVEIGPIKVIDYIITPEASLAEYPGGRINVRLGHNVHIELPYIGKPKPSILWLKDNLALKESDLIRFKKTENKATLMIKNVTKENEGKYTLTLDNKVSRKSVHIHVVTLGPPSKPVGPIRLDEVRAESIMISWDEPNDDGGGDITCYAVEKRDTSQSDWKMACSSVEDTQFKVPNLIKGVQYQFRVCAENRYGVSKPLISQNVIAKHQFRPPGPPGKPVVYNVTNDGMTIQWEQPIYDGGTPIQAFHVEKRENNSIMWQKVNTVLIKETDYRISELIEGLEYSFRVYAQNDAGFSRMSEESKPIMAVSPVVHRHWVGDNIRLKVIITGRPVPKVVWFRDGVEVTKKMMDIINVAGSSTLFVRDADRTHSGHYTVEATNGSGSRKEATSLCLSNLEWSRPADDGGMEILGYIIEMVKGEETEWKRVNEELVAETNYTVTGLQTGAEYRFHVAALNHVGRGEDKEIPEPAQAVDRLTPPQVDIDATFRQTHIVKPGGSVCLGIHFRGKPIPNATWVMEEGELGVMSEITTTDGYSSLNIENCSRNDTGKYTVNLENASGSKQSDRLLDREEGKEQYPVGEGKQDPLL</sequence>
<feature type="domain" description="Ig-like" evidence="4">
    <location>
        <begin position="666"/>
        <end position="753"/>
    </location>
</feature>
<evidence type="ECO:0008006" key="8">
    <source>
        <dbReference type="Google" id="ProtNLM"/>
    </source>
</evidence>
<evidence type="ECO:0000313" key="7">
    <source>
        <dbReference type="Proteomes" id="UP000694565"/>
    </source>
</evidence>
<evidence type="ECO:0000256" key="3">
    <source>
        <dbReference type="SAM" id="MobiDB-lite"/>
    </source>
</evidence>
<dbReference type="PANTHER" id="PTHR14340:SF13">
    <property type="entry name" value="TITIN"/>
    <property type="match status" value="1"/>
</dbReference>
<dbReference type="GeneTree" id="ENSGT01110000267173"/>
<evidence type="ECO:0000313" key="6">
    <source>
        <dbReference type="Ensembl" id="ENSCLMP00005030131.1"/>
    </source>
</evidence>
<feature type="domain" description="Fibronectin type-III" evidence="5">
    <location>
        <begin position="741"/>
        <end position="841"/>
    </location>
</feature>
<dbReference type="GO" id="GO:0048738">
    <property type="term" value="P:cardiac muscle tissue development"/>
    <property type="evidence" value="ECO:0007669"/>
    <property type="project" value="TreeGrafter"/>
</dbReference>
<dbReference type="PROSITE" id="PS50853">
    <property type="entry name" value="FN3"/>
    <property type="match status" value="6"/>
</dbReference>
<protein>
    <recommendedName>
        <fullName evidence="8">Titin</fullName>
    </recommendedName>
</protein>
<feature type="domain" description="Ig-like" evidence="4">
    <location>
        <begin position="840"/>
        <end position="929"/>
    </location>
</feature>
<dbReference type="InterPro" id="IPR003598">
    <property type="entry name" value="Ig_sub2"/>
</dbReference>
<feature type="compositionally biased region" description="Basic and acidic residues" evidence="3">
    <location>
        <begin position="923"/>
        <end position="935"/>
    </location>
</feature>
<dbReference type="FunFam" id="2.60.40.10:FF:000031">
    <property type="entry name" value="Myosin-binding protein C, slow type"/>
    <property type="match status" value="1"/>
</dbReference>
<dbReference type="Pfam" id="PF00041">
    <property type="entry name" value="fn3"/>
    <property type="match status" value="6"/>
</dbReference>
<dbReference type="PANTHER" id="PTHR14340">
    <property type="entry name" value="MICROFIBRIL-ASSOCIATED GLYCOPROTEIN 3"/>
    <property type="match status" value="1"/>
</dbReference>
<feature type="domain" description="Fibronectin type-III" evidence="5">
    <location>
        <begin position="284"/>
        <end position="381"/>
    </location>
</feature>
<dbReference type="SMART" id="SM00408">
    <property type="entry name" value="IGc2"/>
    <property type="match status" value="4"/>
</dbReference>
<feature type="domain" description="Ig-like" evidence="4">
    <location>
        <begin position="379"/>
        <end position="466"/>
    </location>
</feature>
<dbReference type="InterPro" id="IPR007110">
    <property type="entry name" value="Ig-like_dom"/>
</dbReference>
<dbReference type="FunFam" id="2.60.40.10:FF:000002">
    <property type="entry name" value="Titin a"/>
    <property type="match status" value="2"/>
</dbReference>
<organism evidence="6 7">
    <name type="scientific">Cyclopterus lumpus</name>
    <name type="common">Lumpsucker</name>
    <dbReference type="NCBI Taxonomy" id="8103"/>
    <lineage>
        <taxon>Eukaryota</taxon>
        <taxon>Metazoa</taxon>
        <taxon>Chordata</taxon>
        <taxon>Craniata</taxon>
        <taxon>Vertebrata</taxon>
        <taxon>Euteleostomi</taxon>
        <taxon>Actinopterygii</taxon>
        <taxon>Neopterygii</taxon>
        <taxon>Teleostei</taxon>
        <taxon>Neoteleostei</taxon>
        <taxon>Acanthomorphata</taxon>
        <taxon>Eupercaria</taxon>
        <taxon>Perciformes</taxon>
        <taxon>Cottioidei</taxon>
        <taxon>Cottales</taxon>
        <taxon>Cyclopteridae</taxon>
        <taxon>Cyclopterus</taxon>
    </lineage>
</organism>
<evidence type="ECO:0000256" key="2">
    <source>
        <dbReference type="ARBA" id="ARBA00023319"/>
    </source>
</evidence>
<dbReference type="InterPro" id="IPR036179">
    <property type="entry name" value="Ig-like_dom_sf"/>
</dbReference>
<keyword evidence="7" id="KW-1185">Reference proteome</keyword>
<dbReference type="InterPro" id="IPR003961">
    <property type="entry name" value="FN3_dom"/>
</dbReference>
<dbReference type="Ensembl" id="ENSCLMT00005031479.1">
    <property type="protein sequence ID" value="ENSCLMP00005030131.1"/>
    <property type="gene ID" value="ENSCLMG00005014641.1"/>
</dbReference>
<evidence type="ECO:0000259" key="5">
    <source>
        <dbReference type="PROSITE" id="PS50853"/>
    </source>
</evidence>
<dbReference type="Gene3D" id="2.60.40.10">
    <property type="entry name" value="Immunoglobulins"/>
    <property type="match status" value="10"/>
</dbReference>
<dbReference type="InterPro" id="IPR013098">
    <property type="entry name" value="Ig_I-set"/>
</dbReference>
<dbReference type="Proteomes" id="UP000694565">
    <property type="component" value="Unplaced"/>
</dbReference>
<dbReference type="GO" id="GO:0045214">
    <property type="term" value="P:sarcomere organization"/>
    <property type="evidence" value="ECO:0007669"/>
    <property type="project" value="TreeGrafter"/>
</dbReference>
<dbReference type="FunFam" id="2.60.40.10:FF:000034">
    <property type="entry name" value="Titin isoform A"/>
    <property type="match status" value="1"/>
</dbReference>
<feature type="domain" description="Ig-like" evidence="4">
    <location>
        <begin position="92"/>
        <end position="176"/>
    </location>
</feature>
<dbReference type="Pfam" id="PF07679">
    <property type="entry name" value="I-set"/>
    <property type="match status" value="4"/>
</dbReference>
<accession>A0A8C3G2Q6</accession>
<dbReference type="InterPro" id="IPR036116">
    <property type="entry name" value="FN3_sf"/>
</dbReference>
<reference evidence="6" key="2">
    <citation type="submission" date="2025-09" db="UniProtKB">
        <authorList>
            <consortium name="Ensembl"/>
        </authorList>
    </citation>
    <scope>IDENTIFICATION</scope>
</reference>
<dbReference type="CDD" id="cd00063">
    <property type="entry name" value="FN3"/>
    <property type="match status" value="6"/>
</dbReference>
<dbReference type="FunFam" id="2.60.40.10:FF:001365">
    <property type="entry name" value="titin isoform X1"/>
    <property type="match status" value="1"/>
</dbReference>
<feature type="domain" description="Fibronectin type-III" evidence="5">
    <location>
        <begin position="577"/>
        <end position="672"/>
    </location>
</feature>
<dbReference type="AlphaFoldDB" id="A0A8C3G2Q6"/>
<dbReference type="FunFam" id="2.60.40.10:FF:000003">
    <property type="entry name" value="Titin isoform E"/>
    <property type="match status" value="2"/>
</dbReference>
<reference evidence="6" key="1">
    <citation type="submission" date="2025-08" db="UniProtKB">
        <authorList>
            <consortium name="Ensembl"/>
        </authorList>
    </citation>
    <scope>IDENTIFICATION</scope>
</reference>
<dbReference type="PRINTS" id="PR00014">
    <property type="entry name" value="FNTYPEIII"/>
</dbReference>
<proteinExistence type="predicted"/>
<dbReference type="InterPro" id="IPR013783">
    <property type="entry name" value="Ig-like_fold"/>
</dbReference>
<keyword evidence="2" id="KW-0393">Immunoglobulin domain</keyword>
<dbReference type="GO" id="GO:0031430">
    <property type="term" value="C:M band"/>
    <property type="evidence" value="ECO:0007669"/>
    <property type="project" value="TreeGrafter"/>
</dbReference>
<dbReference type="SUPFAM" id="SSF48726">
    <property type="entry name" value="Immunoglobulin"/>
    <property type="match status" value="4"/>
</dbReference>